<dbReference type="EMBL" id="KV419395">
    <property type="protein sequence ID" value="KZS98337.1"/>
    <property type="molecule type" value="Genomic_DNA"/>
</dbReference>
<protein>
    <submittedName>
        <fullName evidence="1">Uncharacterized protein</fullName>
    </submittedName>
</protein>
<accession>A0A165A110</accession>
<dbReference type="OrthoDB" id="2840428at2759"/>
<sequence>MCNLITEGTSHGCGHYVITKRVDKVDCGNPRCKHSNRHDPNCRDCFGTCSQYLGPDRSETVTQRVKDFCDSCHQYYFIRKPQILAEQRAKAAQR</sequence>
<proteinExistence type="predicted"/>
<dbReference type="AlphaFoldDB" id="A0A165A110"/>
<name>A0A165A110_9AGAM</name>
<reference evidence="1 2" key="1">
    <citation type="journal article" date="2016" name="Mol. Biol. Evol.">
        <title>Comparative Genomics of Early-Diverging Mushroom-Forming Fungi Provides Insights into the Origins of Lignocellulose Decay Capabilities.</title>
        <authorList>
            <person name="Nagy L.G."/>
            <person name="Riley R."/>
            <person name="Tritt A."/>
            <person name="Adam C."/>
            <person name="Daum C."/>
            <person name="Floudas D."/>
            <person name="Sun H."/>
            <person name="Yadav J.S."/>
            <person name="Pangilinan J."/>
            <person name="Larsson K.H."/>
            <person name="Matsuura K."/>
            <person name="Barry K."/>
            <person name="Labutti K."/>
            <person name="Kuo R."/>
            <person name="Ohm R.A."/>
            <person name="Bhattacharya S.S."/>
            <person name="Shirouzu T."/>
            <person name="Yoshinaga Y."/>
            <person name="Martin F.M."/>
            <person name="Grigoriev I.V."/>
            <person name="Hibbett D.S."/>
        </authorList>
    </citation>
    <scope>NUCLEOTIDE SEQUENCE [LARGE SCALE GENOMIC DNA]</scope>
    <source>
        <strain evidence="1 2">HHB9708</strain>
    </source>
</reference>
<gene>
    <name evidence="1" type="ORF">SISNIDRAFT_546304</name>
</gene>
<evidence type="ECO:0000313" key="2">
    <source>
        <dbReference type="Proteomes" id="UP000076722"/>
    </source>
</evidence>
<dbReference type="Proteomes" id="UP000076722">
    <property type="component" value="Unassembled WGS sequence"/>
</dbReference>
<organism evidence="1 2">
    <name type="scientific">Sistotremastrum niveocremeum HHB9708</name>
    <dbReference type="NCBI Taxonomy" id="1314777"/>
    <lineage>
        <taxon>Eukaryota</taxon>
        <taxon>Fungi</taxon>
        <taxon>Dikarya</taxon>
        <taxon>Basidiomycota</taxon>
        <taxon>Agaricomycotina</taxon>
        <taxon>Agaricomycetes</taxon>
        <taxon>Sistotremastrales</taxon>
        <taxon>Sistotremastraceae</taxon>
        <taxon>Sertulicium</taxon>
        <taxon>Sertulicium niveocremeum</taxon>
    </lineage>
</organism>
<keyword evidence="2" id="KW-1185">Reference proteome</keyword>
<evidence type="ECO:0000313" key="1">
    <source>
        <dbReference type="EMBL" id="KZS98337.1"/>
    </source>
</evidence>